<dbReference type="Pfam" id="PF13304">
    <property type="entry name" value="AAA_21"/>
    <property type="match status" value="1"/>
</dbReference>
<organism evidence="3 4">
    <name type="scientific">Arcobacter nitrofigilis (strain ATCC 33309 / DSM 7299 / CCUG 15893 / LMG 7604 / NCTC 12251 / CI)</name>
    <name type="common">Campylobacter nitrofigilis</name>
    <dbReference type="NCBI Taxonomy" id="572480"/>
    <lineage>
        <taxon>Bacteria</taxon>
        <taxon>Pseudomonadati</taxon>
        <taxon>Campylobacterota</taxon>
        <taxon>Epsilonproteobacteria</taxon>
        <taxon>Campylobacterales</taxon>
        <taxon>Arcobacteraceae</taxon>
        <taxon>Arcobacter</taxon>
    </lineage>
</organism>
<dbReference type="STRING" id="572480.Arnit_2905"/>
<name>D5V7D3_ARCNC</name>
<evidence type="ECO:0000256" key="1">
    <source>
        <dbReference type="SAM" id="Coils"/>
    </source>
</evidence>
<evidence type="ECO:0000259" key="2">
    <source>
        <dbReference type="Pfam" id="PF13304"/>
    </source>
</evidence>
<keyword evidence="4" id="KW-1185">Reference proteome</keyword>
<dbReference type="SUPFAM" id="SSF52540">
    <property type="entry name" value="P-loop containing nucleoside triphosphate hydrolases"/>
    <property type="match status" value="1"/>
</dbReference>
<dbReference type="GO" id="GO:0016887">
    <property type="term" value="F:ATP hydrolysis activity"/>
    <property type="evidence" value="ECO:0007669"/>
    <property type="project" value="InterPro"/>
</dbReference>
<dbReference type="InterPro" id="IPR003959">
    <property type="entry name" value="ATPase_AAA_core"/>
</dbReference>
<proteinExistence type="predicted"/>
<gene>
    <name evidence="3" type="ordered locus">Arnit_2905</name>
</gene>
<dbReference type="RefSeq" id="WP_013136698.1">
    <property type="nucleotide sequence ID" value="NC_014166.1"/>
</dbReference>
<protein>
    <recommendedName>
        <fullName evidence="2">ATPase AAA-type core domain-containing protein</fullName>
    </recommendedName>
</protein>
<dbReference type="Proteomes" id="UP000000939">
    <property type="component" value="Chromosome"/>
</dbReference>
<dbReference type="AlphaFoldDB" id="D5V7D3"/>
<feature type="domain" description="ATPase AAA-type core" evidence="2">
    <location>
        <begin position="207"/>
        <end position="313"/>
    </location>
</feature>
<dbReference type="GO" id="GO:0005524">
    <property type="term" value="F:ATP binding"/>
    <property type="evidence" value="ECO:0007669"/>
    <property type="project" value="InterPro"/>
</dbReference>
<reference evidence="3 4" key="1">
    <citation type="journal article" date="2010" name="Stand. Genomic Sci.">
        <title>Complete genome sequence of Arcobacter nitrofigilis type strain (CI).</title>
        <authorList>
            <person name="Pati A."/>
            <person name="Gronow S."/>
            <person name="Lapidus A."/>
            <person name="Copeland A."/>
            <person name="Glavina Del Rio T."/>
            <person name="Nolan M."/>
            <person name="Lucas S."/>
            <person name="Tice H."/>
            <person name="Cheng J.F."/>
            <person name="Han C."/>
            <person name="Chertkov O."/>
            <person name="Bruce D."/>
            <person name="Tapia R."/>
            <person name="Goodwin L."/>
            <person name="Pitluck S."/>
            <person name="Liolios K."/>
            <person name="Ivanova N."/>
            <person name="Mavromatis K."/>
            <person name="Chen A."/>
            <person name="Palaniappan K."/>
            <person name="Land M."/>
            <person name="Hauser L."/>
            <person name="Chang Y.J."/>
            <person name="Jeffries C.D."/>
            <person name="Detter J.C."/>
            <person name="Rohde M."/>
            <person name="Goker M."/>
            <person name="Bristow J."/>
            <person name="Eisen J.A."/>
            <person name="Markowitz V."/>
            <person name="Hugenholtz P."/>
            <person name="Klenk H.P."/>
            <person name="Kyrpides N.C."/>
        </authorList>
    </citation>
    <scope>NUCLEOTIDE SEQUENCE [LARGE SCALE GENOMIC DNA]</scope>
    <source>
        <strain evidence="4">ATCC 33309 / DSM 7299 / CCUG 15893 / LMG 7604 / NCTC 12251 / CI</strain>
    </source>
</reference>
<evidence type="ECO:0000313" key="4">
    <source>
        <dbReference type="Proteomes" id="UP000000939"/>
    </source>
</evidence>
<feature type="coiled-coil region" evidence="1">
    <location>
        <begin position="411"/>
        <end position="438"/>
    </location>
</feature>
<accession>D5V7D3</accession>
<sequence length="439" mass="52092">MPILENRFGIYNEYENILTEPNKGKNILYIKEKEKKIKKKLISLTIDKFYEKINNKKFFVPRHISISFNKNIKHKCYVKYFQQYRSKLKKTLSPKELLLLDTFIYLQSIYKFEDVKEISEEDFINPNIKEIIVNLYKQLFDNKYLNQIKEEEEKKATQTNRYNEKVEILIEAKKSLNLLKKIDDLLYLLNYTYDELCSISINRLKENHKYIELIKNLPKFLELDFYSSGVDYYSELSTGEKSLLEITYSIIDIINLREKDGLSRNIFILLDEIENNLNPNWQKKLLSVLIDISSAYSINIHFIITTHSPFILSDLPKENVIFLEKGKQVYPFEDNQQTFGANIHTLLSHGFFMKDGLMGEFAKDKIDKAIKYLNQKAISKEELDYCENIISIIGEPIIKRELQRMLKNKMELSNKEEIDTIKEEIKELTEKLEKLEGKK</sequence>
<dbReference type="KEGG" id="ant:Arnit_2905"/>
<keyword evidence="1" id="KW-0175">Coiled coil</keyword>
<dbReference type="EMBL" id="CP001999">
    <property type="protein sequence ID" value="ADG94553.1"/>
    <property type="molecule type" value="Genomic_DNA"/>
</dbReference>
<dbReference type="InterPro" id="IPR027417">
    <property type="entry name" value="P-loop_NTPase"/>
</dbReference>
<dbReference type="eggNOG" id="COG3950">
    <property type="taxonomic scope" value="Bacteria"/>
</dbReference>
<evidence type="ECO:0000313" key="3">
    <source>
        <dbReference type="EMBL" id="ADG94553.1"/>
    </source>
</evidence>
<dbReference type="Gene3D" id="3.40.50.300">
    <property type="entry name" value="P-loop containing nucleotide triphosphate hydrolases"/>
    <property type="match status" value="1"/>
</dbReference>
<dbReference type="OrthoDB" id="997844at2"/>
<dbReference type="HOGENOM" id="CLU_029328_0_0_7"/>